<evidence type="ECO:0000313" key="3">
    <source>
        <dbReference type="EMBL" id="BBK26212.1"/>
    </source>
</evidence>
<feature type="chain" id="PRO_5034017882" description="SLH domain-containing protein" evidence="1">
    <location>
        <begin position="22"/>
        <end position="431"/>
    </location>
</feature>
<dbReference type="PANTHER" id="PTHR43308:SF1">
    <property type="entry name" value="OUTER MEMBRANE PROTEIN ALPHA"/>
    <property type="match status" value="1"/>
</dbReference>
<dbReference type="EMBL" id="AP019697">
    <property type="protein sequence ID" value="BBK26212.1"/>
    <property type="molecule type" value="Genomic_DNA"/>
</dbReference>
<evidence type="ECO:0000256" key="1">
    <source>
        <dbReference type="SAM" id="SignalP"/>
    </source>
</evidence>
<evidence type="ECO:0000259" key="2">
    <source>
        <dbReference type="PROSITE" id="PS51272"/>
    </source>
</evidence>
<dbReference type="KEGG" id="dho:Dia5BBH33_21470"/>
<organism evidence="3 4">
    <name type="scientific">Dialister hominis</name>
    <dbReference type="NCBI Taxonomy" id="2582419"/>
    <lineage>
        <taxon>Bacteria</taxon>
        <taxon>Bacillati</taxon>
        <taxon>Bacillota</taxon>
        <taxon>Negativicutes</taxon>
        <taxon>Veillonellales</taxon>
        <taxon>Veillonellaceae</taxon>
        <taxon>Dialister</taxon>
    </lineage>
</organism>
<dbReference type="Proteomes" id="UP000320585">
    <property type="component" value="Chromosome"/>
</dbReference>
<dbReference type="PANTHER" id="PTHR43308">
    <property type="entry name" value="OUTER MEMBRANE PROTEIN ALPHA-RELATED"/>
    <property type="match status" value="1"/>
</dbReference>
<feature type="domain" description="SLH" evidence="2">
    <location>
        <begin position="21"/>
        <end position="84"/>
    </location>
</feature>
<keyword evidence="1" id="KW-0732">Signal</keyword>
<reference evidence="4" key="1">
    <citation type="submission" date="2019-05" db="EMBL/GenBank/DDBJ databases">
        <title>Complete genome sequencing of Dialister sp. strain 5BBH33.</title>
        <authorList>
            <person name="Sakamoto M."/>
            <person name="Murakami T."/>
            <person name="Mori H."/>
        </authorList>
    </citation>
    <scope>NUCLEOTIDE SEQUENCE [LARGE SCALE GENOMIC DNA]</scope>
    <source>
        <strain evidence="4">5BBH33</strain>
    </source>
</reference>
<feature type="signal peptide" evidence="1">
    <location>
        <begin position="1"/>
        <end position="21"/>
    </location>
</feature>
<protein>
    <recommendedName>
        <fullName evidence="2">SLH domain-containing protein</fullName>
    </recommendedName>
</protein>
<dbReference type="InterPro" id="IPR001119">
    <property type="entry name" value="SLH_dom"/>
</dbReference>
<name>A0A8D4UWA9_9FIRM</name>
<dbReference type="Pfam" id="PF00395">
    <property type="entry name" value="SLH"/>
    <property type="match status" value="1"/>
</dbReference>
<keyword evidence="4" id="KW-1185">Reference proteome</keyword>
<sequence>MERKWLAALLPLTMMGAVSLAANPFADVTPDDWAYQAVSELSEEGVVSGYPDGMFREERNVTRYERAQITARLLAKEDQLSDRDRRMTEKLAEEYGGELSSLGVRVRNLEKQQGNISWSGDYRLRFFDLLEGVADPEKDIHHRAGDMSSYEDARLRISSKAEVAPKVTVNGRMTTLMSFGETGDEDVKFDRANVCWQMGKNSAITAGRQGIRLDQAGFFWDPDAAYDGLTFETGTDSFSLQAGIGYPQSVHAMWGQYFYGGKSEMESWYARIAGRAANGSELSAFYWKDTGTMKGILAPSEGLKASMYGAGADIHLGGKWDAVGDYIVTHFNHEGFGRKNAAYRMAGLRWGREIDGVPGSKTISLSYIAADSGSYLFGVTALDETDVLDYGLMNGMDTRFWSAYAGYVLTKNTKAGLFYHLGGKASGGRQK</sequence>
<evidence type="ECO:0000313" key="4">
    <source>
        <dbReference type="Proteomes" id="UP000320585"/>
    </source>
</evidence>
<accession>A0A8D4UWA9</accession>
<gene>
    <name evidence="3" type="ORF">Dia5BBH33_21470</name>
</gene>
<dbReference type="InterPro" id="IPR051465">
    <property type="entry name" value="Cell_Envelope_Struct_Comp"/>
</dbReference>
<dbReference type="AlphaFoldDB" id="A0A8D4UWA9"/>
<dbReference type="PROSITE" id="PS51272">
    <property type="entry name" value="SLH"/>
    <property type="match status" value="1"/>
</dbReference>
<proteinExistence type="predicted"/>